<dbReference type="Pfam" id="PF00250">
    <property type="entry name" value="Forkhead"/>
    <property type="match status" value="1"/>
</dbReference>
<feature type="compositionally biased region" description="Low complexity" evidence="7">
    <location>
        <begin position="376"/>
        <end position="390"/>
    </location>
</feature>
<dbReference type="SUPFAM" id="SSF46785">
    <property type="entry name" value="Winged helix' DNA-binding domain"/>
    <property type="match status" value="1"/>
</dbReference>
<keyword evidence="5 6" id="KW-0539">Nucleus</keyword>
<evidence type="ECO:0000256" key="4">
    <source>
        <dbReference type="ARBA" id="ARBA00023163"/>
    </source>
</evidence>
<dbReference type="PROSITE" id="PS00658">
    <property type="entry name" value="FORK_HEAD_2"/>
    <property type="match status" value="1"/>
</dbReference>
<dbReference type="PANTHER" id="PTHR45881">
    <property type="entry name" value="CHECKPOINT SUPPRESSOR 1-LIKE, ISOFORM A-RELATED"/>
    <property type="match status" value="1"/>
</dbReference>
<dbReference type="GO" id="GO:0000978">
    <property type="term" value="F:RNA polymerase II cis-regulatory region sequence-specific DNA binding"/>
    <property type="evidence" value="ECO:0007669"/>
    <property type="project" value="TreeGrafter"/>
</dbReference>
<dbReference type="GO" id="GO:0005634">
    <property type="term" value="C:nucleus"/>
    <property type="evidence" value="ECO:0007669"/>
    <property type="project" value="UniProtKB-SubCell"/>
</dbReference>
<feature type="region of interest" description="Disordered" evidence="7">
    <location>
        <begin position="455"/>
        <end position="484"/>
    </location>
</feature>
<dbReference type="InterPro" id="IPR036390">
    <property type="entry name" value="WH_DNA-bd_sf"/>
</dbReference>
<accession>A0AAN6N3E7</accession>
<evidence type="ECO:0000256" key="7">
    <source>
        <dbReference type="SAM" id="MobiDB-lite"/>
    </source>
</evidence>
<feature type="region of interest" description="Disordered" evidence="7">
    <location>
        <begin position="369"/>
        <end position="430"/>
    </location>
</feature>
<evidence type="ECO:0000259" key="8">
    <source>
        <dbReference type="PROSITE" id="PS50039"/>
    </source>
</evidence>
<dbReference type="GO" id="GO:0000981">
    <property type="term" value="F:DNA-binding transcription factor activity, RNA polymerase II-specific"/>
    <property type="evidence" value="ECO:0007669"/>
    <property type="project" value="TreeGrafter"/>
</dbReference>
<dbReference type="AlphaFoldDB" id="A0AAN6N3E7"/>
<feature type="region of interest" description="Disordered" evidence="7">
    <location>
        <begin position="250"/>
        <end position="283"/>
    </location>
</feature>
<feature type="region of interest" description="Disordered" evidence="7">
    <location>
        <begin position="1"/>
        <end position="43"/>
    </location>
</feature>
<dbReference type="InterPro" id="IPR001766">
    <property type="entry name" value="Fork_head_dom"/>
</dbReference>
<feature type="DNA-binding region" description="Fork-head" evidence="6">
    <location>
        <begin position="309"/>
        <end position="370"/>
    </location>
</feature>
<evidence type="ECO:0000256" key="3">
    <source>
        <dbReference type="ARBA" id="ARBA00023125"/>
    </source>
</evidence>
<feature type="region of interest" description="Disordered" evidence="7">
    <location>
        <begin position="547"/>
        <end position="567"/>
    </location>
</feature>
<evidence type="ECO:0000313" key="10">
    <source>
        <dbReference type="Proteomes" id="UP001303473"/>
    </source>
</evidence>
<feature type="domain" description="Fork-head" evidence="8">
    <location>
        <begin position="309"/>
        <end position="370"/>
    </location>
</feature>
<dbReference type="EMBL" id="MU853829">
    <property type="protein sequence ID" value="KAK3938446.1"/>
    <property type="molecule type" value="Genomic_DNA"/>
</dbReference>
<organism evidence="9 10">
    <name type="scientific">Diplogelasinospora grovesii</name>
    <dbReference type="NCBI Taxonomy" id="303347"/>
    <lineage>
        <taxon>Eukaryota</taxon>
        <taxon>Fungi</taxon>
        <taxon>Dikarya</taxon>
        <taxon>Ascomycota</taxon>
        <taxon>Pezizomycotina</taxon>
        <taxon>Sordariomycetes</taxon>
        <taxon>Sordariomycetidae</taxon>
        <taxon>Sordariales</taxon>
        <taxon>Diplogelasinosporaceae</taxon>
        <taxon>Diplogelasinospora</taxon>
    </lineage>
</organism>
<gene>
    <name evidence="9" type="ORF">QBC46DRAFT_451160</name>
</gene>
<dbReference type="SMART" id="SM00339">
    <property type="entry name" value="FH"/>
    <property type="match status" value="1"/>
</dbReference>
<keyword evidence="3 6" id="KW-0238">DNA-binding</keyword>
<comment type="caution">
    <text evidence="9">The sequence shown here is derived from an EMBL/GenBank/DDBJ whole genome shotgun (WGS) entry which is preliminary data.</text>
</comment>
<comment type="subcellular location">
    <subcellularLocation>
        <location evidence="1 6">Nucleus</location>
    </subcellularLocation>
</comment>
<proteinExistence type="predicted"/>
<feature type="compositionally biased region" description="Low complexity" evidence="7">
    <location>
        <begin position="556"/>
        <end position="566"/>
    </location>
</feature>
<feature type="compositionally biased region" description="Polar residues" evidence="7">
    <location>
        <begin position="261"/>
        <end position="275"/>
    </location>
</feature>
<evidence type="ECO:0000313" key="9">
    <source>
        <dbReference type="EMBL" id="KAK3938446.1"/>
    </source>
</evidence>
<keyword evidence="4" id="KW-0804">Transcription</keyword>
<dbReference type="InterPro" id="IPR030456">
    <property type="entry name" value="TF_fork_head_CS_2"/>
</dbReference>
<evidence type="ECO:0000256" key="5">
    <source>
        <dbReference type="ARBA" id="ARBA00023242"/>
    </source>
</evidence>
<keyword evidence="2" id="KW-0805">Transcription regulation</keyword>
<dbReference type="PANTHER" id="PTHR45881:SF5">
    <property type="entry name" value="FORK-HEAD DOMAIN-CONTAINING PROTEIN"/>
    <property type="match status" value="1"/>
</dbReference>
<name>A0AAN6N3E7_9PEZI</name>
<dbReference type="InterPro" id="IPR036388">
    <property type="entry name" value="WH-like_DNA-bd_sf"/>
</dbReference>
<reference evidence="10" key="1">
    <citation type="journal article" date="2023" name="Mol. Phylogenet. Evol.">
        <title>Genome-scale phylogeny and comparative genomics of the fungal order Sordariales.</title>
        <authorList>
            <person name="Hensen N."/>
            <person name="Bonometti L."/>
            <person name="Westerberg I."/>
            <person name="Brannstrom I.O."/>
            <person name="Guillou S."/>
            <person name="Cros-Aarteil S."/>
            <person name="Calhoun S."/>
            <person name="Haridas S."/>
            <person name="Kuo A."/>
            <person name="Mondo S."/>
            <person name="Pangilinan J."/>
            <person name="Riley R."/>
            <person name="LaButti K."/>
            <person name="Andreopoulos B."/>
            <person name="Lipzen A."/>
            <person name="Chen C."/>
            <person name="Yan M."/>
            <person name="Daum C."/>
            <person name="Ng V."/>
            <person name="Clum A."/>
            <person name="Steindorff A."/>
            <person name="Ohm R.A."/>
            <person name="Martin F."/>
            <person name="Silar P."/>
            <person name="Natvig D.O."/>
            <person name="Lalanne C."/>
            <person name="Gautier V."/>
            <person name="Ament-Velasquez S.L."/>
            <person name="Kruys A."/>
            <person name="Hutchinson M.I."/>
            <person name="Powell A.J."/>
            <person name="Barry K."/>
            <person name="Miller A.N."/>
            <person name="Grigoriev I.V."/>
            <person name="Debuchy R."/>
            <person name="Gladieux P."/>
            <person name="Hiltunen Thoren M."/>
            <person name="Johannesson H."/>
        </authorList>
    </citation>
    <scope>NUCLEOTIDE SEQUENCE [LARGE SCALE GENOMIC DNA]</scope>
    <source>
        <strain evidence="10">CBS 340.73</strain>
    </source>
</reference>
<dbReference type="Gene3D" id="1.10.10.10">
    <property type="entry name" value="Winged helix-like DNA-binding domain superfamily/Winged helix DNA-binding domain"/>
    <property type="match status" value="1"/>
</dbReference>
<protein>
    <recommendedName>
        <fullName evidence="8">Fork-head domain-containing protein</fullName>
    </recommendedName>
</protein>
<evidence type="ECO:0000256" key="2">
    <source>
        <dbReference type="ARBA" id="ARBA00023015"/>
    </source>
</evidence>
<sequence length="686" mass="74986">MNSDFTKPPPDGLPMSTVVTTYGPSDPTRQSSCASRRTAPTPPVKLEFPTGMETVYTVSPQQLTRAMVQLPRTPEQSPFASMAVAASSPVLKAEGSQQQQQLYMADQSCFQAQTVNGNDFQYHALHSPPMNSVYPPQQQACSVQSSSPRSWCSPVAEQHCYPVSMTPIITSFPRGSNNVSFTSTQSSCSPSMPPSPYSVISEADITHHHLPGSCLETQHPDNHQYHQAYSYEESPTMMTAMDESSLPYNTAGMGGGVDGGSFQQPLSPCSSTLGLGQQPGDDDLLVADGADFSLCSSNNNSHSSNSSKQHEEPYAQLIYRALMTTAPRHAMTLQEIYTWFKENTEKGRDGTKGWQNSVRHNLSMNKAFTKRDCKSTGKSASGASASDGAAEPAETFSSGDAVEQEDGGAGDNTADSSANNDRESSSKKGTTEWVLEPWAIRDGVQSTTRYRKGHMARSAARGNNTSNIKPHHLRIGGRDHHDYHRGRKGMVMTRRINKAAAAASAAASSRNHHGIKEPAWLRNAVTVPIDLSHYNTLHPQFPGYLPEQYGPEDYTQQQQQQQQQHQVYMPAAANTTPEPQIIDVDEPVTPEPNPITSFTNGHGQPKAMLLLQQQYPTQNNINMMQSYGVYHDEEQQYGAGGWSGGSSDDGHGHGQCAVSVVHSVDMSELLPLYQHHNPRHQHHQPY</sequence>
<feature type="compositionally biased region" description="Basic and acidic residues" evidence="7">
    <location>
        <begin position="420"/>
        <end position="430"/>
    </location>
</feature>
<keyword evidence="10" id="KW-1185">Reference proteome</keyword>
<dbReference type="Proteomes" id="UP001303473">
    <property type="component" value="Unassembled WGS sequence"/>
</dbReference>
<dbReference type="PROSITE" id="PS50039">
    <property type="entry name" value="FORK_HEAD_3"/>
    <property type="match status" value="1"/>
</dbReference>
<feature type="compositionally biased region" description="Polar residues" evidence="7">
    <location>
        <begin position="17"/>
        <end position="35"/>
    </location>
</feature>
<evidence type="ECO:0000256" key="6">
    <source>
        <dbReference type="PROSITE-ProRule" id="PRU00089"/>
    </source>
</evidence>
<evidence type="ECO:0000256" key="1">
    <source>
        <dbReference type="ARBA" id="ARBA00004123"/>
    </source>
</evidence>